<name>A0ABR9RIU7_9FIRM</name>
<evidence type="ECO:0000313" key="2">
    <source>
        <dbReference type="Proteomes" id="UP000758652"/>
    </source>
</evidence>
<accession>A0ABR9RIU7</accession>
<dbReference type="EMBL" id="JADCKL010000003">
    <property type="protein sequence ID" value="MBE5062735.1"/>
    <property type="molecule type" value="Genomic_DNA"/>
</dbReference>
<gene>
    <name evidence="1" type="ORF">INF30_05615</name>
</gene>
<reference evidence="1 2" key="1">
    <citation type="submission" date="2020-10" db="EMBL/GenBank/DDBJ databases">
        <title>ChiBAC.</title>
        <authorList>
            <person name="Zenner C."/>
            <person name="Hitch T.C.A."/>
            <person name="Clavel T."/>
        </authorList>
    </citation>
    <scope>NUCLEOTIDE SEQUENCE [LARGE SCALE GENOMIC DNA]</scope>
    <source>
        <strain evidence="1 2">DSM 108991</strain>
    </source>
</reference>
<organism evidence="1 2">
    <name type="scientific">Claveliimonas monacensis</name>
    <dbReference type="NCBI Taxonomy" id="2779351"/>
    <lineage>
        <taxon>Bacteria</taxon>
        <taxon>Bacillati</taxon>
        <taxon>Bacillota</taxon>
        <taxon>Clostridia</taxon>
        <taxon>Lachnospirales</taxon>
        <taxon>Lachnospiraceae</taxon>
        <taxon>Claveliimonas</taxon>
    </lineage>
</organism>
<keyword evidence="2" id="KW-1185">Reference proteome</keyword>
<sequence>MFQYIQKKDRIVVNPGTESKVIIPSRMYPLETKPCQIFTSDNTLPLERDDVTRIFDSIVPQVGRCFTNSEKLVNALRKAGYPAKQYVGWLFIRGVTYPVHHSFVVLEKHIMDLSIEILSKDIDTYKESVLIKRMNRYEARKQIVQMYHEKKDLTNHEKCIFGKCDPYYMYIAAEGNAMQGKERNALLQREYPQHPAFKNLDLNGMTEIQRMLYR</sequence>
<protein>
    <submittedName>
        <fullName evidence="1">Uncharacterized protein</fullName>
    </submittedName>
</protein>
<dbReference type="Proteomes" id="UP000758652">
    <property type="component" value="Unassembled WGS sequence"/>
</dbReference>
<comment type="caution">
    <text evidence="1">The sequence shown here is derived from an EMBL/GenBank/DDBJ whole genome shotgun (WGS) entry which is preliminary data.</text>
</comment>
<dbReference type="RefSeq" id="WP_226394504.1">
    <property type="nucleotide sequence ID" value="NZ_JADCKL010000003.1"/>
</dbReference>
<evidence type="ECO:0000313" key="1">
    <source>
        <dbReference type="EMBL" id="MBE5062735.1"/>
    </source>
</evidence>
<proteinExistence type="predicted"/>